<organism evidence="2 3">
    <name type="scientific">Prosthecodimorpha hirschii</name>
    <dbReference type="NCBI Taxonomy" id="665126"/>
    <lineage>
        <taxon>Bacteria</taxon>
        <taxon>Pseudomonadati</taxon>
        <taxon>Pseudomonadota</taxon>
        <taxon>Alphaproteobacteria</taxon>
        <taxon>Hyphomicrobiales</taxon>
        <taxon>Ancalomicrobiaceae</taxon>
        <taxon>Prosthecodimorpha</taxon>
    </lineage>
</organism>
<accession>A0A0P6W2U4</accession>
<dbReference type="AlphaFoldDB" id="A0A0P6W2U4"/>
<keyword evidence="3" id="KW-1185">Reference proteome</keyword>
<dbReference type="PRINTS" id="PR00111">
    <property type="entry name" value="ABHYDROLASE"/>
</dbReference>
<dbReference type="GO" id="GO:0016787">
    <property type="term" value="F:hydrolase activity"/>
    <property type="evidence" value="ECO:0007669"/>
    <property type="project" value="UniProtKB-KW"/>
</dbReference>
<keyword evidence="2" id="KW-0378">Hydrolase</keyword>
<dbReference type="PANTHER" id="PTHR43798">
    <property type="entry name" value="MONOACYLGLYCEROL LIPASE"/>
    <property type="match status" value="1"/>
</dbReference>
<dbReference type="InterPro" id="IPR029058">
    <property type="entry name" value="AB_hydrolase_fold"/>
</dbReference>
<evidence type="ECO:0000313" key="3">
    <source>
        <dbReference type="Proteomes" id="UP000048984"/>
    </source>
</evidence>
<dbReference type="RefSeq" id="WP_054358081.1">
    <property type="nucleotide sequence ID" value="NZ_LJYW01000001.1"/>
</dbReference>
<dbReference type="Pfam" id="PF12697">
    <property type="entry name" value="Abhydrolase_6"/>
    <property type="match status" value="1"/>
</dbReference>
<gene>
    <name evidence="2" type="ORF">ABB55_06500</name>
</gene>
<proteinExistence type="predicted"/>
<evidence type="ECO:0000259" key="1">
    <source>
        <dbReference type="Pfam" id="PF12697"/>
    </source>
</evidence>
<dbReference type="InterPro" id="IPR050266">
    <property type="entry name" value="AB_hydrolase_sf"/>
</dbReference>
<dbReference type="Proteomes" id="UP000048984">
    <property type="component" value="Unassembled WGS sequence"/>
</dbReference>
<dbReference type="Gene3D" id="3.40.50.1820">
    <property type="entry name" value="alpha/beta hydrolase"/>
    <property type="match status" value="1"/>
</dbReference>
<evidence type="ECO:0000313" key="2">
    <source>
        <dbReference type="EMBL" id="KPL51918.1"/>
    </source>
</evidence>
<protein>
    <submittedName>
        <fullName evidence="2">Alpha/beta hydrolase</fullName>
    </submittedName>
</protein>
<name>A0A0P6W2U4_9HYPH</name>
<sequence length="262" mass="27440">MTSITPQRSRTPSGAAYWEAGRGEPLVLIHGVGLRLEAWLPQIAALRQSHRVIALDMPGHGESAPIAPGAALPAFVAWLGRVLDEIGLDRINLAGHSMGALISGGAAATFGDRIARVALVNGVYRRDADARAAVLARARLIAAEGVDVDGPLQRWFGDDPAAAEARRQTRGWLAGVDPAAYATAYGAFAAGDAVYADAWPRVVCPALFLTGREDPNSTPAMAEAMAAAAPRGAAVIIPGHRHMVTLTAPDIVNAVLADWLKR</sequence>
<dbReference type="STRING" id="665126.ABB55_06500"/>
<reference evidence="2 3" key="2">
    <citation type="submission" date="2015-10" db="EMBL/GenBank/DDBJ databases">
        <title>Draft Genome Sequence of Prosthecomicrobium hirschii ATCC 27832.</title>
        <authorList>
            <person name="Daniel J."/>
            <person name="Givan S.A."/>
            <person name="Brun Y.V."/>
            <person name="Brown P.J."/>
        </authorList>
    </citation>
    <scope>NUCLEOTIDE SEQUENCE [LARGE SCALE GENOMIC DNA]</scope>
    <source>
        <strain evidence="2 3">16</strain>
    </source>
</reference>
<dbReference type="EMBL" id="LJYW01000001">
    <property type="protein sequence ID" value="KPL51918.1"/>
    <property type="molecule type" value="Genomic_DNA"/>
</dbReference>
<comment type="caution">
    <text evidence="2">The sequence shown here is derived from an EMBL/GenBank/DDBJ whole genome shotgun (WGS) entry which is preliminary data.</text>
</comment>
<reference evidence="2 3" key="1">
    <citation type="submission" date="2015-09" db="EMBL/GenBank/DDBJ databases">
        <authorList>
            <person name="Jackson K.R."/>
            <person name="Lunt B.L."/>
            <person name="Fisher J.N.B."/>
            <person name="Gardner A.V."/>
            <person name="Bailey M.E."/>
            <person name="Deus L.M."/>
            <person name="Earl A.S."/>
            <person name="Gibby P.D."/>
            <person name="Hartmann K.A."/>
            <person name="Liu J.E."/>
            <person name="Manci A.M."/>
            <person name="Nielsen D.A."/>
            <person name="Solomon M.B."/>
            <person name="Breakwell D.P."/>
            <person name="Burnett S.H."/>
            <person name="Grose J.H."/>
        </authorList>
    </citation>
    <scope>NUCLEOTIDE SEQUENCE [LARGE SCALE GENOMIC DNA]</scope>
    <source>
        <strain evidence="2 3">16</strain>
    </source>
</reference>
<feature type="domain" description="AB hydrolase-1" evidence="1">
    <location>
        <begin position="26"/>
        <end position="254"/>
    </location>
</feature>
<dbReference type="SUPFAM" id="SSF53474">
    <property type="entry name" value="alpha/beta-Hydrolases"/>
    <property type="match status" value="1"/>
</dbReference>
<dbReference type="InterPro" id="IPR000073">
    <property type="entry name" value="AB_hydrolase_1"/>
</dbReference>